<feature type="repeat" description="ANK" evidence="3">
    <location>
        <begin position="547"/>
        <end position="579"/>
    </location>
</feature>
<feature type="repeat" description="ANK" evidence="3">
    <location>
        <begin position="317"/>
        <end position="349"/>
    </location>
</feature>
<feature type="repeat" description="ANK" evidence="3">
    <location>
        <begin position="350"/>
        <end position="382"/>
    </location>
</feature>
<dbReference type="SUPFAM" id="SSF48403">
    <property type="entry name" value="Ankyrin repeat"/>
    <property type="match status" value="1"/>
</dbReference>
<dbReference type="GO" id="GO:0016740">
    <property type="term" value="F:transferase activity"/>
    <property type="evidence" value="ECO:0007669"/>
    <property type="project" value="UniProtKB-KW"/>
</dbReference>
<reference evidence="4 5" key="1">
    <citation type="submission" date="2019-04" db="EMBL/GenBank/DDBJ databases">
        <authorList>
            <person name="Van Vliet M D."/>
        </authorList>
    </citation>
    <scope>NUCLEOTIDE SEQUENCE [LARGE SCALE GENOMIC DNA]</scope>
    <source>
        <strain evidence="4 5">F1</strain>
    </source>
</reference>
<dbReference type="AlphaFoldDB" id="A0A6C2TWH3"/>
<evidence type="ECO:0000256" key="2">
    <source>
        <dbReference type="ARBA" id="ARBA00023043"/>
    </source>
</evidence>
<protein>
    <submittedName>
        <fullName evidence="4">Phosphocholine transferase AnkX</fullName>
    </submittedName>
</protein>
<dbReference type="PANTHER" id="PTHR24189">
    <property type="entry name" value="MYOTROPHIN"/>
    <property type="match status" value="1"/>
</dbReference>
<dbReference type="PANTHER" id="PTHR24189:SF50">
    <property type="entry name" value="ANKYRIN REPEAT AND SOCS BOX PROTEIN 2"/>
    <property type="match status" value="1"/>
</dbReference>
<evidence type="ECO:0000256" key="3">
    <source>
        <dbReference type="PROSITE-ProRule" id="PRU00023"/>
    </source>
</evidence>
<evidence type="ECO:0000256" key="1">
    <source>
        <dbReference type="ARBA" id="ARBA00022737"/>
    </source>
</evidence>
<gene>
    <name evidence="4" type="primary">ankX</name>
    <name evidence="4" type="ORF">PDESU_00566</name>
</gene>
<dbReference type="Gene3D" id="1.25.40.20">
    <property type="entry name" value="Ankyrin repeat-containing domain"/>
    <property type="match status" value="3"/>
</dbReference>
<feature type="repeat" description="ANK" evidence="3">
    <location>
        <begin position="449"/>
        <end position="481"/>
    </location>
</feature>
<dbReference type="InterPro" id="IPR002110">
    <property type="entry name" value="Ankyrin_rpt"/>
</dbReference>
<dbReference type="InterPro" id="IPR050745">
    <property type="entry name" value="Multifunctional_regulatory"/>
</dbReference>
<organism evidence="4 5">
    <name type="scientific">Pontiella desulfatans</name>
    <dbReference type="NCBI Taxonomy" id="2750659"/>
    <lineage>
        <taxon>Bacteria</taxon>
        <taxon>Pseudomonadati</taxon>
        <taxon>Kiritimatiellota</taxon>
        <taxon>Kiritimatiellia</taxon>
        <taxon>Kiritimatiellales</taxon>
        <taxon>Pontiellaceae</taxon>
        <taxon>Pontiella</taxon>
    </lineage>
</organism>
<sequence>MSCSASDNSWYFAEDIATNRRQVVIPIPKCSIGDTKFGTLLFSDKFRYLTQAVHGTGFFRLDSDPNPCLMIRLDGFVNELIDAEIRIGFSFYRTATGGVFGIYVSMMSDSLKRALENECPFLEMLHGLDEVDTTVKLIQDAISQKEMTITLADESSSTSSWYDPATGESCEAVAPMGCYDINLQLSEECRSKLMGEMESLLEYHNSLPAYERDYYSSAQLIYDCMPMGTNPILPLDSHDAAPTKPSGEPVADSAGTHTFEPIKMPKPLGFWEKLFPFTRNAATREFKDLILNMDARFEGEARRLIEAGADINAAPSGGTTALIKAATMELEDVVRFLVFAGVNLDAVNASGETALMLAVITKSETVIRILAEAGANLEAADNKGKRAIHFAAMISNLPAAQALLSLGANVDVHDNEGATPLTTALLLQDTALLEVLIDAGTDVNQADDSGTTLLMAAAGLGDEQTVDLLMKKGASIAPANKDGSTALSMAIYDDHMQIARTLVNALKEQNEEIDCCQLLRICVLADKQETLSFLIEEGADVNGDLHNGTTPLMLAAYYGHSKISEILIEAGSDVSKKDKSGYDALLYAVLRGVPDVVSQLINAGAKACGNYKATYEEFSLSLLAINLLRLRAGIVRAATGKDTPEGLPPTTVPKDLHLKVAELAFESSSFRNMFWYSGAVGVARGAQPKNEKIDSELSEVIQNCSKLTHLEALTANLKFEGTLDMNALSESLSYSETLRFLKEAGCEYFYTY</sequence>
<keyword evidence="1" id="KW-0677">Repeat</keyword>
<evidence type="ECO:0000313" key="4">
    <source>
        <dbReference type="EMBL" id="VGO12018.1"/>
    </source>
</evidence>
<dbReference type="RefSeq" id="WP_136077718.1">
    <property type="nucleotide sequence ID" value="NZ_CAAHFG010000001.1"/>
</dbReference>
<accession>A0A6C2TWH3</accession>
<dbReference type="Pfam" id="PF12796">
    <property type="entry name" value="Ank_2"/>
    <property type="match status" value="3"/>
</dbReference>
<dbReference type="PROSITE" id="PS50297">
    <property type="entry name" value="ANK_REP_REGION"/>
    <property type="match status" value="5"/>
</dbReference>
<dbReference type="InterPro" id="IPR036770">
    <property type="entry name" value="Ankyrin_rpt-contain_sf"/>
</dbReference>
<feature type="repeat" description="ANK" evidence="3">
    <location>
        <begin position="383"/>
        <end position="415"/>
    </location>
</feature>
<keyword evidence="2 3" id="KW-0040">ANK repeat</keyword>
<dbReference type="PROSITE" id="PS50088">
    <property type="entry name" value="ANK_REPEAT"/>
    <property type="match status" value="6"/>
</dbReference>
<evidence type="ECO:0000313" key="5">
    <source>
        <dbReference type="Proteomes" id="UP000366872"/>
    </source>
</evidence>
<dbReference type="EMBL" id="CAAHFG010000001">
    <property type="protein sequence ID" value="VGO12018.1"/>
    <property type="molecule type" value="Genomic_DNA"/>
</dbReference>
<keyword evidence="4" id="KW-0808">Transferase</keyword>
<dbReference type="Proteomes" id="UP000366872">
    <property type="component" value="Unassembled WGS sequence"/>
</dbReference>
<proteinExistence type="predicted"/>
<name>A0A6C2TWH3_PONDE</name>
<feature type="repeat" description="ANK" evidence="3">
    <location>
        <begin position="416"/>
        <end position="448"/>
    </location>
</feature>
<dbReference type="SMART" id="SM00248">
    <property type="entry name" value="ANK"/>
    <property type="match status" value="9"/>
</dbReference>
<keyword evidence="5" id="KW-1185">Reference proteome</keyword>